<sequence length="73" mass="8481">MTDWNLCLPVPFFFIITLVLPNSKLKKVISLPCLSTNFLVSVIKLHFSITSFAFDKYFSLRYCSFILSQIKLE</sequence>
<gene>
    <name evidence="1" type="ORF">COW38_03435</name>
</gene>
<dbReference type="AlphaFoldDB" id="A0A2M7FMA2"/>
<dbReference type="Proteomes" id="UP000230556">
    <property type="component" value="Unassembled WGS sequence"/>
</dbReference>
<protein>
    <submittedName>
        <fullName evidence="1">Uncharacterized protein</fullName>
    </submittedName>
</protein>
<proteinExistence type="predicted"/>
<reference evidence="2" key="1">
    <citation type="submission" date="2017-09" db="EMBL/GenBank/DDBJ databases">
        <title>Depth-based differentiation of microbial function through sediment-hosted aquifers and enrichment of novel symbionts in the deep terrestrial subsurface.</title>
        <authorList>
            <person name="Probst A.J."/>
            <person name="Ladd B."/>
            <person name="Jarett J.K."/>
            <person name="Geller-Mcgrath D.E."/>
            <person name="Sieber C.M.K."/>
            <person name="Emerson J.B."/>
            <person name="Anantharaman K."/>
            <person name="Thomas B.C."/>
            <person name="Malmstrom R."/>
            <person name="Stieglmeier M."/>
            <person name="Klingl A."/>
            <person name="Woyke T."/>
            <person name="Ryan C.M."/>
            <person name="Banfield J.F."/>
        </authorList>
    </citation>
    <scope>NUCLEOTIDE SEQUENCE [LARGE SCALE GENOMIC DNA]</scope>
</reference>
<accession>A0A2M7FMA2</accession>
<dbReference type="EMBL" id="PFFO01000148">
    <property type="protein sequence ID" value="PIW07119.1"/>
    <property type="molecule type" value="Genomic_DNA"/>
</dbReference>
<comment type="caution">
    <text evidence="1">The sequence shown here is derived from an EMBL/GenBank/DDBJ whole genome shotgun (WGS) entry which is preliminary data.</text>
</comment>
<evidence type="ECO:0000313" key="1">
    <source>
        <dbReference type="EMBL" id="PIW07119.1"/>
    </source>
</evidence>
<organism evidence="1 2">
    <name type="scientific">Candidatus Collierbacteria bacterium CG17_big_fil_post_rev_8_21_14_2_50_45_7</name>
    <dbReference type="NCBI Taxonomy" id="1974536"/>
    <lineage>
        <taxon>Bacteria</taxon>
        <taxon>Candidatus Collieribacteriota</taxon>
    </lineage>
</organism>
<evidence type="ECO:0000313" key="2">
    <source>
        <dbReference type="Proteomes" id="UP000230556"/>
    </source>
</evidence>
<name>A0A2M7FMA2_9BACT</name>